<organism evidence="1 2">
    <name type="scientific">Vaccinium darrowii</name>
    <dbReference type="NCBI Taxonomy" id="229202"/>
    <lineage>
        <taxon>Eukaryota</taxon>
        <taxon>Viridiplantae</taxon>
        <taxon>Streptophyta</taxon>
        <taxon>Embryophyta</taxon>
        <taxon>Tracheophyta</taxon>
        <taxon>Spermatophyta</taxon>
        <taxon>Magnoliopsida</taxon>
        <taxon>eudicotyledons</taxon>
        <taxon>Gunneridae</taxon>
        <taxon>Pentapetalae</taxon>
        <taxon>asterids</taxon>
        <taxon>Ericales</taxon>
        <taxon>Ericaceae</taxon>
        <taxon>Vaccinioideae</taxon>
        <taxon>Vaccinieae</taxon>
        <taxon>Vaccinium</taxon>
    </lineage>
</organism>
<name>A0ACB7XLW4_9ERIC</name>
<protein>
    <submittedName>
        <fullName evidence="1">Uncharacterized protein</fullName>
    </submittedName>
</protein>
<evidence type="ECO:0000313" key="1">
    <source>
        <dbReference type="EMBL" id="KAH7841776.1"/>
    </source>
</evidence>
<reference evidence="1 2" key="1">
    <citation type="journal article" date="2021" name="Hortic Res">
        <title>High-quality reference genome and annotation aids understanding of berry development for evergreen blueberry (Vaccinium darrowii).</title>
        <authorList>
            <person name="Yu J."/>
            <person name="Hulse-Kemp A.M."/>
            <person name="Babiker E."/>
            <person name="Staton M."/>
        </authorList>
    </citation>
    <scope>NUCLEOTIDE SEQUENCE [LARGE SCALE GENOMIC DNA]</scope>
    <source>
        <strain evidence="2">cv. NJ 8807/NJ 8810</strain>
        <tissue evidence="1">Young leaf</tissue>
    </source>
</reference>
<dbReference type="Proteomes" id="UP000828048">
    <property type="component" value="Chromosome 10"/>
</dbReference>
<gene>
    <name evidence="1" type="ORF">Vadar_034227</name>
</gene>
<accession>A0ACB7XLW4</accession>
<proteinExistence type="predicted"/>
<sequence length="115" mass="13139">MIVLTAGNGNCSLDFRDLTSLDSMKETDYTSIWMCVSFKRRHFDSSASKYQKLEMELPVTGTGKVMSELNDGWDNNWDDDWDDEEAPKTPSMPLTPRLSSKGLAPRRLNKEGWKD</sequence>
<keyword evidence="2" id="KW-1185">Reference proteome</keyword>
<comment type="caution">
    <text evidence="1">The sequence shown here is derived from an EMBL/GenBank/DDBJ whole genome shotgun (WGS) entry which is preliminary data.</text>
</comment>
<evidence type="ECO:0000313" key="2">
    <source>
        <dbReference type="Proteomes" id="UP000828048"/>
    </source>
</evidence>
<dbReference type="EMBL" id="CM037160">
    <property type="protein sequence ID" value="KAH7841776.1"/>
    <property type="molecule type" value="Genomic_DNA"/>
</dbReference>